<keyword evidence="1" id="KW-0812">Transmembrane</keyword>
<evidence type="ECO:0000313" key="2">
    <source>
        <dbReference type="EMBL" id="MBD8528291.1"/>
    </source>
</evidence>
<dbReference type="Proteomes" id="UP000613768">
    <property type="component" value="Unassembled WGS sequence"/>
</dbReference>
<accession>A0AAW3ZW71</accession>
<reference evidence="2 3" key="1">
    <citation type="submission" date="2020-09" db="EMBL/GenBank/DDBJ databases">
        <title>Pseudoxanthomonas sp. CAU 1598 isolated from sand of Yaerae Beach.</title>
        <authorList>
            <person name="Kim W."/>
        </authorList>
    </citation>
    <scope>NUCLEOTIDE SEQUENCE [LARGE SCALE GENOMIC DNA]</scope>
    <source>
        <strain evidence="2 3">CAU 1598</strain>
    </source>
</reference>
<proteinExistence type="predicted"/>
<comment type="caution">
    <text evidence="2">The sequence shown here is derived from an EMBL/GenBank/DDBJ whole genome shotgun (WGS) entry which is preliminary data.</text>
</comment>
<protein>
    <submittedName>
        <fullName evidence="2">Uncharacterized protein</fullName>
    </submittedName>
</protein>
<name>A0AAW3ZW71_9GAMM</name>
<keyword evidence="1" id="KW-1133">Transmembrane helix</keyword>
<dbReference type="RefSeq" id="WP_192031708.1">
    <property type="nucleotide sequence ID" value="NZ_JACYTR010000116.1"/>
</dbReference>
<organism evidence="2 3">
    <name type="scientific">Pseudomarimonas arenosa</name>
    <dbReference type="NCBI Taxonomy" id="2774145"/>
    <lineage>
        <taxon>Bacteria</taxon>
        <taxon>Pseudomonadati</taxon>
        <taxon>Pseudomonadota</taxon>
        <taxon>Gammaproteobacteria</taxon>
        <taxon>Lysobacterales</taxon>
        <taxon>Lysobacteraceae</taxon>
        <taxon>Pseudomarimonas</taxon>
    </lineage>
</organism>
<evidence type="ECO:0000256" key="1">
    <source>
        <dbReference type="SAM" id="Phobius"/>
    </source>
</evidence>
<dbReference type="AlphaFoldDB" id="A0AAW3ZW71"/>
<gene>
    <name evidence="2" type="ORF">IFO71_21305</name>
</gene>
<dbReference type="EMBL" id="JACYTR010000116">
    <property type="protein sequence ID" value="MBD8528291.1"/>
    <property type="molecule type" value="Genomic_DNA"/>
</dbReference>
<keyword evidence="1" id="KW-0472">Membrane</keyword>
<feature type="transmembrane region" description="Helical" evidence="1">
    <location>
        <begin position="12"/>
        <end position="33"/>
    </location>
</feature>
<sequence length="128" mass="14201">MAFRKVQCGSFRVHAAYLTVIASLVAALGFVVYNSIDLAVSLAYRDQELYEHRSLNKQLLQALPSIAEQVPRETIVAAFSEVSSESPYTKEGCEWVGWVALKFSPEGKLEHITPTWSYGGTSNPCFPE</sequence>
<evidence type="ECO:0000313" key="3">
    <source>
        <dbReference type="Proteomes" id="UP000613768"/>
    </source>
</evidence>
<keyword evidence="3" id="KW-1185">Reference proteome</keyword>